<reference evidence="1 2" key="1">
    <citation type="journal article" date="2014" name="Int. J. Syst. Evol. Microbiol.">
        <title>Leptospira mayottensis sp. nov., a pathogenic species of the genus Leptospira isolated from humans.</title>
        <authorList>
            <person name="Bourhy P."/>
            <person name="Collet L."/>
            <person name="Brisse S."/>
            <person name="Picardeau M."/>
        </authorList>
    </citation>
    <scope>NUCLEOTIDE SEQUENCE [LARGE SCALE GENOMIC DNA]</scope>
    <source>
        <strain evidence="1 2">200901122</strain>
    </source>
</reference>
<gene>
    <name evidence="1" type="ORF">LEP1GSC125_3184</name>
</gene>
<dbReference type="Proteomes" id="UP000001343">
    <property type="component" value="Unassembled WGS sequence"/>
</dbReference>
<accession>A0AA87SW40</accession>
<proteinExistence type="predicted"/>
<evidence type="ECO:0000313" key="2">
    <source>
        <dbReference type="Proteomes" id="UP000001343"/>
    </source>
</evidence>
<protein>
    <submittedName>
        <fullName evidence="1">Uncharacterized protein</fullName>
    </submittedName>
</protein>
<organism evidence="1 2">
    <name type="scientific">Leptospira mayottensis 200901122</name>
    <dbReference type="NCBI Taxonomy" id="1193010"/>
    <lineage>
        <taxon>Bacteria</taxon>
        <taxon>Pseudomonadati</taxon>
        <taxon>Spirochaetota</taxon>
        <taxon>Spirochaetia</taxon>
        <taxon>Leptospirales</taxon>
        <taxon>Leptospiraceae</taxon>
        <taxon>Leptospira</taxon>
    </lineage>
</organism>
<dbReference type="AlphaFoldDB" id="A0AA87SW40"/>
<comment type="caution">
    <text evidence="1">The sequence shown here is derived from an EMBL/GenBank/DDBJ whole genome shotgun (WGS) entry which is preliminary data.</text>
</comment>
<name>A0AA87SW40_9LEPT</name>
<sequence length="42" mass="5107">MKKIVCKNRVKTKESKIKIPKRILLKREDFDIVKQNKKHSEK</sequence>
<dbReference type="EMBL" id="AKWM02000047">
    <property type="protein sequence ID" value="EKR99687.1"/>
    <property type="molecule type" value="Genomic_DNA"/>
</dbReference>
<evidence type="ECO:0000313" key="1">
    <source>
        <dbReference type="EMBL" id="EKR99687.1"/>
    </source>
</evidence>